<feature type="domain" description="ChsH2 rubredoxin-like zinc ribbon" evidence="2">
    <location>
        <begin position="23"/>
        <end position="57"/>
    </location>
</feature>
<protein>
    <recommendedName>
        <fullName evidence="5">OB-fold protein</fullName>
    </recommendedName>
</protein>
<sequence>MINPKEAHIKPLPMPDADSEAYWRGIREGKLLLQHCKQCGHVQFYQQAICRECGSEHLEHRPASGRGTVHSFSVVYRAPGPAFKHDTPYAVLLVELAEGPRMISSFVGDDPLAVTFDMLVELVCEPVGDTGVVLPRFRAAR</sequence>
<dbReference type="RefSeq" id="WP_174564700.1">
    <property type="nucleotide sequence ID" value="NZ_QPJU01000001.1"/>
</dbReference>
<gene>
    <name evidence="3" type="ORF">DFR45_101240</name>
</gene>
<keyword evidence="4" id="KW-1185">Reference proteome</keyword>
<dbReference type="InterPro" id="IPR012340">
    <property type="entry name" value="NA-bd_OB-fold"/>
</dbReference>
<dbReference type="AlphaFoldDB" id="A0A369AR88"/>
<dbReference type="Gene3D" id="6.10.30.10">
    <property type="match status" value="1"/>
</dbReference>
<dbReference type="InterPro" id="IPR002878">
    <property type="entry name" value="ChsH2_C"/>
</dbReference>
<name>A0A369AR88_9BURK</name>
<evidence type="ECO:0000313" key="3">
    <source>
        <dbReference type="EMBL" id="RCX11711.1"/>
    </source>
</evidence>
<dbReference type="InterPro" id="IPR022002">
    <property type="entry name" value="ChsH2_Znr"/>
</dbReference>
<dbReference type="EMBL" id="QPJU01000001">
    <property type="protein sequence ID" value="RCX11711.1"/>
    <property type="molecule type" value="Genomic_DNA"/>
</dbReference>
<dbReference type="InterPro" id="IPR052513">
    <property type="entry name" value="Thioester_dehydratase-like"/>
</dbReference>
<dbReference type="PANTHER" id="PTHR34075:SF5">
    <property type="entry name" value="BLR3430 PROTEIN"/>
    <property type="match status" value="1"/>
</dbReference>
<dbReference type="Proteomes" id="UP000252174">
    <property type="component" value="Unassembled WGS sequence"/>
</dbReference>
<dbReference type="Pfam" id="PF01796">
    <property type="entry name" value="OB_ChsH2_C"/>
    <property type="match status" value="1"/>
</dbReference>
<accession>A0A369AR88</accession>
<dbReference type="SUPFAM" id="SSF50249">
    <property type="entry name" value="Nucleic acid-binding proteins"/>
    <property type="match status" value="1"/>
</dbReference>
<evidence type="ECO:0000259" key="1">
    <source>
        <dbReference type="Pfam" id="PF01796"/>
    </source>
</evidence>
<evidence type="ECO:0008006" key="5">
    <source>
        <dbReference type="Google" id="ProtNLM"/>
    </source>
</evidence>
<evidence type="ECO:0000259" key="2">
    <source>
        <dbReference type="Pfam" id="PF12172"/>
    </source>
</evidence>
<comment type="caution">
    <text evidence="3">The sequence shown here is derived from an EMBL/GenBank/DDBJ whole genome shotgun (WGS) entry which is preliminary data.</text>
</comment>
<feature type="domain" description="ChsH2 C-terminal OB-fold" evidence="1">
    <location>
        <begin position="61"/>
        <end position="123"/>
    </location>
</feature>
<organism evidence="3 4">
    <name type="scientific">Extensimonas vulgaris</name>
    <dbReference type="NCBI Taxonomy" id="1031594"/>
    <lineage>
        <taxon>Bacteria</taxon>
        <taxon>Pseudomonadati</taxon>
        <taxon>Pseudomonadota</taxon>
        <taxon>Betaproteobacteria</taxon>
        <taxon>Burkholderiales</taxon>
        <taxon>Comamonadaceae</taxon>
        <taxon>Extensimonas</taxon>
    </lineage>
</organism>
<proteinExistence type="predicted"/>
<evidence type="ECO:0000313" key="4">
    <source>
        <dbReference type="Proteomes" id="UP000252174"/>
    </source>
</evidence>
<reference evidence="3 4" key="1">
    <citation type="submission" date="2018-07" db="EMBL/GenBank/DDBJ databases">
        <title>Genomic Encyclopedia of Type Strains, Phase IV (KMG-IV): sequencing the most valuable type-strain genomes for metagenomic binning, comparative biology and taxonomic classification.</title>
        <authorList>
            <person name="Goeker M."/>
        </authorList>
    </citation>
    <scope>NUCLEOTIDE SEQUENCE [LARGE SCALE GENOMIC DNA]</scope>
    <source>
        <strain evidence="3 4">DSM 100911</strain>
    </source>
</reference>
<dbReference type="Pfam" id="PF12172">
    <property type="entry name" value="zf-ChsH2"/>
    <property type="match status" value="1"/>
</dbReference>
<dbReference type="PANTHER" id="PTHR34075">
    <property type="entry name" value="BLR3430 PROTEIN"/>
    <property type="match status" value="1"/>
</dbReference>